<evidence type="ECO:0000256" key="5">
    <source>
        <dbReference type="HAMAP-Rule" id="MF_00472"/>
    </source>
</evidence>
<dbReference type="NCBIfam" id="TIGR01983">
    <property type="entry name" value="UbiG"/>
    <property type="match status" value="1"/>
</dbReference>
<dbReference type="Pfam" id="PF13489">
    <property type="entry name" value="Methyltransf_23"/>
    <property type="match status" value="1"/>
</dbReference>
<dbReference type="EC" id="2.1.1.222" evidence="5"/>
<keyword evidence="2 5" id="KW-0808">Transferase</keyword>
<evidence type="ECO:0000313" key="7">
    <source>
        <dbReference type="Proteomes" id="UP001180453"/>
    </source>
</evidence>
<dbReference type="PANTHER" id="PTHR43464">
    <property type="entry name" value="METHYLTRANSFERASE"/>
    <property type="match status" value="1"/>
</dbReference>
<comment type="function">
    <text evidence="5">O-methyltransferase that catalyzes the 2 O-methylation steps in the ubiquinone biosynthetic pathway.</text>
</comment>
<dbReference type="SUPFAM" id="SSF53335">
    <property type="entry name" value="S-adenosyl-L-methionine-dependent methyltransferases"/>
    <property type="match status" value="1"/>
</dbReference>
<comment type="caution">
    <text evidence="6">The sequence shown here is derived from an EMBL/GenBank/DDBJ whole genome shotgun (WGS) entry which is preliminary data.</text>
</comment>
<dbReference type="PANTHER" id="PTHR43464:SF19">
    <property type="entry name" value="UBIQUINONE BIOSYNTHESIS O-METHYLTRANSFERASE, MITOCHONDRIAL"/>
    <property type="match status" value="1"/>
</dbReference>
<comment type="pathway">
    <text evidence="5">Cofactor biosynthesis; ubiquinone biosynthesis.</text>
</comment>
<keyword evidence="7" id="KW-1185">Reference proteome</keyword>
<dbReference type="InterPro" id="IPR029063">
    <property type="entry name" value="SAM-dependent_MTases_sf"/>
</dbReference>
<sequence>MTTHTNFDAGELDKFQALASRWWDPDSEFWPLHAINPHRLEWIAQLAGLAGQQALDVGCGGGILAEAMANRGAAVLGIDLADKGLKVAALHAAQSKASVTYRHIAAEDLAAETPAAFDVVTCMEMLEHVPDPAQVVAACATLVKPGGWVFFSTINRSPLSWLVAILGAERLLKILPRGTHDFSKFIRPAELKAMAAAAGLVLRDEKGLRYHAFTRRFRLGTWMGVNYLLAMQKHP</sequence>
<feature type="binding site" evidence="5">
    <location>
        <position position="79"/>
    </location>
    <ligand>
        <name>S-adenosyl-L-methionine</name>
        <dbReference type="ChEBI" id="CHEBI:59789"/>
    </ligand>
</feature>
<dbReference type="HAMAP" id="MF_00472">
    <property type="entry name" value="UbiG"/>
    <property type="match status" value="1"/>
</dbReference>
<dbReference type="InterPro" id="IPR010233">
    <property type="entry name" value="UbiG_MeTrfase"/>
</dbReference>
<evidence type="ECO:0000313" key="6">
    <source>
        <dbReference type="EMBL" id="MDR7268497.1"/>
    </source>
</evidence>
<keyword evidence="1 5" id="KW-0489">Methyltransferase</keyword>
<proteinExistence type="inferred from homology"/>
<evidence type="ECO:0000256" key="4">
    <source>
        <dbReference type="ARBA" id="ARBA00022691"/>
    </source>
</evidence>
<comment type="similarity">
    <text evidence="5">Belongs to the methyltransferase superfamily. UbiG/COQ3 family.</text>
</comment>
<dbReference type="RefSeq" id="WP_310262070.1">
    <property type="nucleotide sequence ID" value="NZ_JAVDXU010000001.1"/>
</dbReference>
<dbReference type="Gene3D" id="3.40.50.150">
    <property type="entry name" value="Vaccinia Virus protein VP39"/>
    <property type="match status" value="1"/>
</dbReference>
<dbReference type="CDD" id="cd02440">
    <property type="entry name" value="AdoMet_MTases"/>
    <property type="match status" value="1"/>
</dbReference>
<feature type="binding site" evidence="5">
    <location>
        <position position="58"/>
    </location>
    <ligand>
        <name>S-adenosyl-L-methionine</name>
        <dbReference type="ChEBI" id="CHEBI:59789"/>
    </ligand>
</feature>
<keyword evidence="4 5" id="KW-0949">S-adenosyl-L-methionine</keyword>
<dbReference type="EMBL" id="JAVDXU010000001">
    <property type="protein sequence ID" value="MDR7268497.1"/>
    <property type="molecule type" value="Genomic_DNA"/>
</dbReference>
<evidence type="ECO:0000256" key="1">
    <source>
        <dbReference type="ARBA" id="ARBA00022603"/>
    </source>
</evidence>
<dbReference type="GO" id="GO:0061542">
    <property type="term" value="F:3-demethylubiquinol 3-O-methyltransferase activity"/>
    <property type="evidence" value="ECO:0007669"/>
    <property type="project" value="UniProtKB-EC"/>
</dbReference>
<keyword evidence="3 5" id="KW-0831">Ubiquinone biosynthesis</keyword>
<accession>A0ABU1YI07</accession>
<name>A0ABU1YI07_ROSSA</name>
<comment type="catalytic activity">
    <reaction evidence="5">
        <text>a 3-demethylubiquinol + S-adenosyl-L-methionine = a ubiquinol + S-adenosyl-L-homocysteine + H(+)</text>
        <dbReference type="Rhea" id="RHEA:44380"/>
        <dbReference type="Rhea" id="RHEA-COMP:9566"/>
        <dbReference type="Rhea" id="RHEA-COMP:10914"/>
        <dbReference type="ChEBI" id="CHEBI:15378"/>
        <dbReference type="ChEBI" id="CHEBI:17976"/>
        <dbReference type="ChEBI" id="CHEBI:57856"/>
        <dbReference type="ChEBI" id="CHEBI:59789"/>
        <dbReference type="ChEBI" id="CHEBI:84422"/>
        <dbReference type="EC" id="2.1.1.64"/>
    </reaction>
</comment>
<comment type="catalytic activity">
    <reaction evidence="5">
        <text>a 3-(all-trans-polyprenyl)benzene-1,2-diol + S-adenosyl-L-methionine = a 2-methoxy-6-(all-trans-polyprenyl)phenol + S-adenosyl-L-homocysteine + H(+)</text>
        <dbReference type="Rhea" id="RHEA:31411"/>
        <dbReference type="Rhea" id="RHEA-COMP:9550"/>
        <dbReference type="Rhea" id="RHEA-COMP:9551"/>
        <dbReference type="ChEBI" id="CHEBI:15378"/>
        <dbReference type="ChEBI" id="CHEBI:57856"/>
        <dbReference type="ChEBI" id="CHEBI:59789"/>
        <dbReference type="ChEBI" id="CHEBI:62729"/>
        <dbReference type="ChEBI" id="CHEBI:62731"/>
        <dbReference type="EC" id="2.1.1.222"/>
    </reaction>
</comment>
<dbReference type="GO" id="GO:0102208">
    <property type="term" value="F:2-polyprenyl-6-hydroxyphenol methylase activity"/>
    <property type="evidence" value="ECO:0007669"/>
    <property type="project" value="UniProtKB-EC"/>
</dbReference>
<dbReference type="Proteomes" id="UP001180453">
    <property type="component" value="Unassembled WGS sequence"/>
</dbReference>
<gene>
    <name evidence="5" type="primary">ubiG</name>
    <name evidence="6" type="ORF">J2X20_001126</name>
</gene>
<evidence type="ECO:0000256" key="3">
    <source>
        <dbReference type="ARBA" id="ARBA00022688"/>
    </source>
</evidence>
<dbReference type="GO" id="GO:0032259">
    <property type="term" value="P:methylation"/>
    <property type="evidence" value="ECO:0007669"/>
    <property type="project" value="UniProtKB-KW"/>
</dbReference>
<organism evidence="6 7">
    <name type="scientific">Roseateles saccharophilus</name>
    <name type="common">Pseudomonas saccharophila</name>
    <dbReference type="NCBI Taxonomy" id="304"/>
    <lineage>
        <taxon>Bacteria</taxon>
        <taxon>Pseudomonadati</taxon>
        <taxon>Pseudomonadota</taxon>
        <taxon>Betaproteobacteria</taxon>
        <taxon>Burkholderiales</taxon>
        <taxon>Sphaerotilaceae</taxon>
        <taxon>Roseateles</taxon>
    </lineage>
</organism>
<reference evidence="6 7" key="1">
    <citation type="submission" date="2023-07" db="EMBL/GenBank/DDBJ databases">
        <title>Sorghum-associated microbial communities from plants grown in Nebraska, USA.</title>
        <authorList>
            <person name="Schachtman D."/>
        </authorList>
    </citation>
    <scope>NUCLEOTIDE SEQUENCE [LARGE SCALE GENOMIC DNA]</scope>
    <source>
        <strain evidence="6 7">BE314</strain>
    </source>
</reference>
<dbReference type="EC" id="2.1.1.64" evidence="5"/>
<feature type="binding site" evidence="5">
    <location>
        <position position="123"/>
    </location>
    <ligand>
        <name>S-adenosyl-L-methionine</name>
        <dbReference type="ChEBI" id="CHEBI:59789"/>
    </ligand>
</feature>
<feature type="binding site" evidence="5">
    <location>
        <position position="39"/>
    </location>
    <ligand>
        <name>S-adenosyl-L-methionine</name>
        <dbReference type="ChEBI" id="CHEBI:59789"/>
    </ligand>
</feature>
<protein>
    <recommendedName>
        <fullName evidence="5">Ubiquinone biosynthesis O-methyltransferase</fullName>
    </recommendedName>
    <alternativeName>
        <fullName evidence="5">2-polyprenyl-6-hydroxyphenol methylase</fullName>
        <ecNumber evidence="5">2.1.1.222</ecNumber>
    </alternativeName>
    <alternativeName>
        <fullName evidence="5">3-demethylubiquinone 3-O-methyltransferase</fullName>
        <ecNumber evidence="5">2.1.1.64</ecNumber>
    </alternativeName>
</protein>
<evidence type="ECO:0000256" key="2">
    <source>
        <dbReference type="ARBA" id="ARBA00022679"/>
    </source>
</evidence>